<dbReference type="AlphaFoldDB" id="A0A134AM01"/>
<dbReference type="EMBL" id="LSDD01000040">
    <property type="protein sequence ID" value="KXB68689.1"/>
    <property type="molecule type" value="Genomic_DNA"/>
</dbReference>
<reference evidence="3" key="1">
    <citation type="submission" date="2016-01" db="EMBL/GenBank/DDBJ databases">
        <authorList>
            <person name="Mitreva M."/>
            <person name="Pepin K.H."/>
            <person name="Mihindukulasuriya K.A."/>
            <person name="Fulton R."/>
            <person name="Fronick C."/>
            <person name="O'Laughlin M."/>
            <person name="Miner T."/>
            <person name="Herter B."/>
            <person name="Rosa B.A."/>
            <person name="Cordes M."/>
            <person name="Tomlinson C."/>
            <person name="Wollam A."/>
            <person name="Palsikar V.B."/>
            <person name="Mardis E.R."/>
            <person name="Wilson R.K."/>
        </authorList>
    </citation>
    <scope>NUCLEOTIDE SEQUENCE [LARGE SCALE GENOMIC DNA]</scope>
    <source>
        <strain evidence="3">KA00185</strain>
    </source>
</reference>
<feature type="compositionally biased region" description="Basic and acidic residues" evidence="1">
    <location>
        <begin position="484"/>
        <end position="498"/>
    </location>
</feature>
<keyword evidence="3" id="KW-1185">Reference proteome</keyword>
<dbReference type="Proteomes" id="UP000070483">
    <property type="component" value="Unassembled WGS sequence"/>
</dbReference>
<organism evidence="2 3">
    <name type="scientific">Leptotrichia wadei</name>
    <dbReference type="NCBI Taxonomy" id="157687"/>
    <lineage>
        <taxon>Bacteria</taxon>
        <taxon>Fusobacteriati</taxon>
        <taxon>Fusobacteriota</taxon>
        <taxon>Fusobacteriia</taxon>
        <taxon>Fusobacteriales</taxon>
        <taxon>Leptotrichiaceae</taxon>
        <taxon>Leptotrichia</taxon>
    </lineage>
</organism>
<sequence length="518" mass="61074">MKKGIKKCIDNIKRQGEGGFKGGSPPLPWVFYFFKYLLREDVLMSKDDFVRISSYQLGSVEDWIRLYGYKNKFLKDRGFKEVDPFTFYRDLFPEGSLQKKGEHLDENHSIKGNIIGIQISKAKKRSKSFIITDDLEGIKYVTDVSFGLIAPVNYFGKNRISKNARFLFAFVIDLDYVRENNIRDLLFQIKNKLLPNPTYIVNSGRGLHLYYFLDEPLPLYRHYQKTLTQFKELLIDRIWNDYTSSKKEKDMTGVLQGFRTVGSWSKLGKEYPVRAFKVGKRTNLEELKASIPFCKFDVSLKFPQKDKKKSKKLEYYKKNFPDWYERRIINKEPARERKWIVKRALYDWWKMKIIEKIGAGHRYFGIMTLAIYAKKCGISYEELEKDAFGFLEILDNRTEEEDNHFEIDDIVAALNCYHDNYFTFPRDTIAKLTNVDIPKNKRNGRKQKVHLMGARAVQEVNDRMNGTNWREGNGRPKGSGTKENQVKEWRKNNPDGKKAQCIRDTGLSKMTVYKWWNQ</sequence>
<evidence type="ECO:0000256" key="1">
    <source>
        <dbReference type="SAM" id="MobiDB-lite"/>
    </source>
</evidence>
<gene>
    <name evidence="2" type="ORF">HMPREF3180_00685</name>
</gene>
<name>A0A134AM01_9FUSO</name>
<protein>
    <submittedName>
        <fullName evidence="2">Putative DNA primase small subunit</fullName>
    </submittedName>
</protein>
<accession>A0A134AM01</accession>
<evidence type="ECO:0000313" key="3">
    <source>
        <dbReference type="Proteomes" id="UP000070483"/>
    </source>
</evidence>
<evidence type="ECO:0000313" key="2">
    <source>
        <dbReference type="EMBL" id="KXB68689.1"/>
    </source>
</evidence>
<proteinExistence type="predicted"/>
<comment type="caution">
    <text evidence="2">The sequence shown here is derived from an EMBL/GenBank/DDBJ whole genome shotgun (WGS) entry which is preliminary data.</text>
</comment>
<dbReference type="PATRIC" id="fig|157687.3.peg.681"/>
<feature type="region of interest" description="Disordered" evidence="1">
    <location>
        <begin position="465"/>
        <end position="500"/>
    </location>
</feature>